<evidence type="ECO:0000256" key="2">
    <source>
        <dbReference type="ARBA" id="ARBA00022679"/>
    </source>
</evidence>
<dbReference type="PATRIC" id="fig|1618489.3.peg.845"/>
<dbReference type="SUPFAM" id="SSF55666">
    <property type="entry name" value="Ribonuclease PH domain 2-like"/>
    <property type="match status" value="1"/>
</dbReference>
<dbReference type="InterPro" id="IPR036345">
    <property type="entry name" value="ExoRNase_PH_dom2_sf"/>
</dbReference>
<dbReference type="Proteomes" id="UP000033841">
    <property type="component" value="Unassembled WGS sequence"/>
</dbReference>
<proteinExistence type="predicted"/>
<dbReference type="EC" id="2.7.7.8" evidence="1"/>
<gene>
    <name evidence="7" type="ORF">UT14_C0059G0004</name>
</gene>
<keyword evidence="2 7" id="KW-0808">Transferase</keyword>
<dbReference type="GO" id="GO:0005829">
    <property type="term" value="C:cytosol"/>
    <property type="evidence" value="ECO:0007669"/>
    <property type="project" value="TreeGrafter"/>
</dbReference>
<name>A0A0G0NU51_9BACT</name>
<keyword evidence="4" id="KW-0694">RNA-binding</keyword>
<dbReference type="Gene3D" id="3.30.230.70">
    <property type="entry name" value="GHMP Kinase, N-terminal domain"/>
    <property type="match status" value="1"/>
</dbReference>
<dbReference type="InterPro" id="IPR020568">
    <property type="entry name" value="Ribosomal_Su5_D2-typ_SF"/>
</dbReference>
<keyword evidence="3" id="KW-0548">Nucleotidyltransferase</keyword>
<dbReference type="PANTHER" id="PTHR11252">
    <property type="entry name" value="POLYRIBONUCLEOTIDE NUCLEOTIDYLTRANSFERASE"/>
    <property type="match status" value="1"/>
</dbReference>
<sequence length="288" mass="31549">MNKIIRQDIKIGNSVITLETGKLAPQANASVVATLGKTVVLATVMMGKLDETKDYFPLQVEFVDKLYAGGQVKGGKWVKRELNPSDISILFGRIIDRSIRPLFPKGFQNEVQLIVTILSNDRVNDVIIPAFLAASTALTISDIPFNAPVSAVRIGQLDDKLIINPTLEDLKTSQLDLLVCTGTAGVNMIECGANIVKNEIVLDAIELAKKTGDDINDQILKFTKTIANSKVEFTPVLPSKELLAEIESKIKTDISKFLKNGQDGSHIKDEEIIHAKICFQTNYNNGSR</sequence>
<feature type="domain" description="Exoribonuclease phosphorolytic" evidence="5">
    <location>
        <begin position="16"/>
        <end position="144"/>
    </location>
</feature>
<dbReference type="InterPro" id="IPR027408">
    <property type="entry name" value="PNPase/RNase_PH_dom_sf"/>
</dbReference>
<dbReference type="InterPro" id="IPR012162">
    <property type="entry name" value="PNPase"/>
</dbReference>
<dbReference type="Pfam" id="PF03725">
    <property type="entry name" value="RNase_PH_C"/>
    <property type="match status" value="1"/>
</dbReference>
<protein>
    <recommendedName>
        <fullName evidence="1">polyribonucleotide nucleotidyltransferase</fullName>
        <ecNumber evidence="1">2.7.7.8</ecNumber>
    </recommendedName>
</protein>
<evidence type="ECO:0000256" key="4">
    <source>
        <dbReference type="ARBA" id="ARBA00022884"/>
    </source>
</evidence>
<dbReference type="SUPFAM" id="SSF54211">
    <property type="entry name" value="Ribosomal protein S5 domain 2-like"/>
    <property type="match status" value="1"/>
</dbReference>
<dbReference type="GO" id="GO:0004654">
    <property type="term" value="F:polyribonucleotide nucleotidyltransferase activity"/>
    <property type="evidence" value="ECO:0007669"/>
    <property type="project" value="UniProtKB-EC"/>
</dbReference>
<dbReference type="InterPro" id="IPR001247">
    <property type="entry name" value="ExoRNase_PH_dom1"/>
</dbReference>
<dbReference type="PANTHER" id="PTHR11252:SF0">
    <property type="entry name" value="POLYRIBONUCLEOTIDE NUCLEOTIDYLTRANSFERASE 1, MITOCHONDRIAL"/>
    <property type="match status" value="1"/>
</dbReference>
<evidence type="ECO:0000256" key="3">
    <source>
        <dbReference type="ARBA" id="ARBA00022695"/>
    </source>
</evidence>
<evidence type="ECO:0000256" key="1">
    <source>
        <dbReference type="ARBA" id="ARBA00012416"/>
    </source>
</evidence>
<organism evidence="7 8">
    <name type="scientific">Candidatus Shapirobacteria bacterium GW2011_GWE1_38_92</name>
    <dbReference type="NCBI Taxonomy" id="1618489"/>
    <lineage>
        <taxon>Bacteria</taxon>
        <taxon>Candidatus Shapironibacteriota</taxon>
    </lineage>
</organism>
<accession>A0A0G0NU51</accession>
<evidence type="ECO:0000313" key="8">
    <source>
        <dbReference type="Proteomes" id="UP000033841"/>
    </source>
</evidence>
<dbReference type="FunFam" id="3.30.230.70:FF:000001">
    <property type="entry name" value="Polyribonucleotide nucleotidyltransferase"/>
    <property type="match status" value="1"/>
</dbReference>
<dbReference type="Pfam" id="PF01138">
    <property type="entry name" value="RNase_PH"/>
    <property type="match status" value="1"/>
</dbReference>
<comment type="caution">
    <text evidence="7">The sequence shown here is derived from an EMBL/GenBank/DDBJ whole genome shotgun (WGS) entry which is preliminary data.</text>
</comment>
<dbReference type="GO" id="GO:0000175">
    <property type="term" value="F:3'-5'-RNA exonuclease activity"/>
    <property type="evidence" value="ECO:0007669"/>
    <property type="project" value="TreeGrafter"/>
</dbReference>
<dbReference type="InterPro" id="IPR015847">
    <property type="entry name" value="ExoRNase_PH_dom2"/>
</dbReference>
<dbReference type="GO" id="GO:0006402">
    <property type="term" value="P:mRNA catabolic process"/>
    <property type="evidence" value="ECO:0007669"/>
    <property type="project" value="InterPro"/>
</dbReference>
<evidence type="ECO:0000259" key="6">
    <source>
        <dbReference type="Pfam" id="PF03725"/>
    </source>
</evidence>
<evidence type="ECO:0000259" key="5">
    <source>
        <dbReference type="Pfam" id="PF01138"/>
    </source>
</evidence>
<feature type="domain" description="Exoribonuclease phosphorolytic" evidence="6">
    <location>
        <begin position="148"/>
        <end position="210"/>
    </location>
</feature>
<dbReference type="EMBL" id="LBVR01000059">
    <property type="protein sequence ID" value="KKQ89399.1"/>
    <property type="molecule type" value="Genomic_DNA"/>
</dbReference>
<dbReference type="AlphaFoldDB" id="A0A0G0NU51"/>
<evidence type="ECO:0000313" key="7">
    <source>
        <dbReference type="EMBL" id="KKQ89399.1"/>
    </source>
</evidence>
<dbReference type="GO" id="GO:0003723">
    <property type="term" value="F:RNA binding"/>
    <property type="evidence" value="ECO:0007669"/>
    <property type="project" value="UniProtKB-KW"/>
</dbReference>
<reference evidence="7 8" key="1">
    <citation type="journal article" date="2015" name="Nature">
        <title>rRNA introns, odd ribosomes, and small enigmatic genomes across a large radiation of phyla.</title>
        <authorList>
            <person name="Brown C.T."/>
            <person name="Hug L.A."/>
            <person name="Thomas B.C."/>
            <person name="Sharon I."/>
            <person name="Castelle C.J."/>
            <person name="Singh A."/>
            <person name="Wilkins M.J."/>
            <person name="Williams K.H."/>
            <person name="Banfield J.F."/>
        </authorList>
    </citation>
    <scope>NUCLEOTIDE SEQUENCE [LARGE SCALE GENOMIC DNA]</scope>
</reference>